<evidence type="ECO:0000256" key="3">
    <source>
        <dbReference type="ARBA" id="ARBA00022695"/>
    </source>
</evidence>
<feature type="compositionally biased region" description="Polar residues" evidence="8">
    <location>
        <begin position="205"/>
        <end position="220"/>
    </location>
</feature>
<dbReference type="Gene3D" id="3.30.420.10">
    <property type="entry name" value="Ribonuclease H-like superfamily/Ribonuclease H"/>
    <property type="match status" value="2"/>
</dbReference>
<dbReference type="PROSITE" id="PS50994">
    <property type="entry name" value="INTEGRASE"/>
    <property type="match status" value="1"/>
</dbReference>
<dbReference type="SUPFAM" id="SSF53098">
    <property type="entry name" value="Ribonuclease H-like"/>
    <property type="match status" value="2"/>
</dbReference>
<evidence type="ECO:0000313" key="13">
    <source>
        <dbReference type="Proteomes" id="UP000237271"/>
    </source>
</evidence>
<feature type="region of interest" description="Disordered" evidence="8">
    <location>
        <begin position="1"/>
        <end position="50"/>
    </location>
</feature>
<keyword evidence="2" id="KW-0808">Transferase</keyword>
<dbReference type="GO" id="GO:0003676">
    <property type="term" value="F:nucleic acid binding"/>
    <property type="evidence" value="ECO:0007669"/>
    <property type="project" value="InterPro"/>
</dbReference>
<feature type="compositionally biased region" description="Polar residues" evidence="8">
    <location>
        <begin position="453"/>
        <end position="462"/>
    </location>
</feature>
<dbReference type="SUPFAM" id="SSF50630">
    <property type="entry name" value="Acid proteases"/>
    <property type="match status" value="1"/>
</dbReference>
<evidence type="ECO:0000313" key="12">
    <source>
        <dbReference type="EMBL" id="POM76437.1"/>
    </source>
</evidence>
<dbReference type="PROSITE" id="PS50175">
    <property type="entry name" value="ASP_PROT_RETROV"/>
    <property type="match status" value="1"/>
</dbReference>
<dbReference type="CDD" id="cd00303">
    <property type="entry name" value="retropepsin_like"/>
    <property type="match status" value="1"/>
</dbReference>
<accession>A0A2P4YF42</accession>
<dbReference type="InterPro" id="IPR050951">
    <property type="entry name" value="Retrovirus_Pol_polyprotein"/>
</dbReference>
<dbReference type="PANTHER" id="PTHR37984">
    <property type="entry name" value="PROTEIN CBG26694"/>
    <property type="match status" value="1"/>
</dbReference>
<dbReference type="PROSITE" id="PS00141">
    <property type="entry name" value="ASP_PROTEASE"/>
    <property type="match status" value="1"/>
</dbReference>
<feature type="compositionally biased region" description="Polar residues" evidence="8">
    <location>
        <begin position="555"/>
        <end position="564"/>
    </location>
</feature>
<feature type="region of interest" description="Disordered" evidence="8">
    <location>
        <begin position="331"/>
        <end position="462"/>
    </location>
</feature>
<evidence type="ECO:0000259" key="10">
    <source>
        <dbReference type="PROSITE" id="PS50175"/>
    </source>
</evidence>
<dbReference type="Gene3D" id="3.30.70.270">
    <property type="match status" value="3"/>
</dbReference>
<comment type="caution">
    <text evidence="12">The sequence shown here is derived from an EMBL/GenBank/DDBJ whole genome shotgun (WGS) entry which is preliminary data.</text>
</comment>
<feature type="compositionally biased region" description="Basic and acidic residues" evidence="8">
    <location>
        <begin position="361"/>
        <end position="373"/>
    </location>
</feature>
<dbReference type="EC" id="2.7.7.49" evidence="1"/>
<dbReference type="InterPro" id="IPR041373">
    <property type="entry name" value="RT_RNaseH"/>
</dbReference>
<dbReference type="InterPro" id="IPR001584">
    <property type="entry name" value="Integrase_cat-core"/>
</dbReference>
<dbReference type="PANTHER" id="PTHR37984:SF5">
    <property type="entry name" value="PROTEIN NYNRIN-LIKE"/>
    <property type="match status" value="1"/>
</dbReference>
<keyword evidence="13" id="KW-1185">Reference proteome</keyword>
<dbReference type="Pfam" id="PF13650">
    <property type="entry name" value="Asp_protease_2"/>
    <property type="match status" value="1"/>
</dbReference>
<evidence type="ECO:0000256" key="6">
    <source>
        <dbReference type="ARBA" id="ARBA00022801"/>
    </source>
</evidence>
<feature type="compositionally biased region" description="Low complexity" evidence="8">
    <location>
        <begin position="33"/>
        <end position="50"/>
    </location>
</feature>
<dbReference type="FunFam" id="1.10.340.70:FF:000001">
    <property type="entry name" value="Retrovirus-related Pol polyprotein from transposon gypsy-like Protein"/>
    <property type="match status" value="1"/>
</dbReference>
<organism evidence="12 13">
    <name type="scientific">Phytophthora palmivora</name>
    <dbReference type="NCBI Taxonomy" id="4796"/>
    <lineage>
        <taxon>Eukaryota</taxon>
        <taxon>Sar</taxon>
        <taxon>Stramenopiles</taxon>
        <taxon>Oomycota</taxon>
        <taxon>Peronosporomycetes</taxon>
        <taxon>Peronosporales</taxon>
        <taxon>Peronosporaceae</taxon>
        <taxon>Phytophthora</taxon>
    </lineage>
</organism>
<reference evidence="12 13" key="1">
    <citation type="journal article" date="2017" name="Genome Biol. Evol.">
        <title>Phytophthora megakarya and P. palmivora, closely related causal agents of cacao black pod rot, underwent increases in genome sizes and gene numbers by different mechanisms.</title>
        <authorList>
            <person name="Ali S.S."/>
            <person name="Shao J."/>
            <person name="Lary D.J."/>
            <person name="Kronmiller B."/>
            <person name="Shen D."/>
            <person name="Strem M.D."/>
            <person name="Amoako-Attah I."/>
            <person name="Akrofi A.Y."/>
            <person name="Begoude B.A."/>
            <person name="Ten Hoopen G.M."/>
            <person name="Coulibaly K."/>
            <person name="Kebe B.I."/>
            <person name="Melnick R.L."/>
            <person name="Guiltinan M.J."/>
            <person name="Tyler B.M."/>
            <person name="Meinhardt L.W."/>
            <person name="Bailey B.A."/>
        </authorList>
    </citation>
    <scope>NUCLEOTIDE SEQUENCE [LARGE SCALE GENOMIC DNA]</scope>
    <source>
        <strain evidence="13">sbr112.9</strain>
    </source>
</reference>
<dbReference type="Proteomes" id="UP000237271">
    <property type="component" value="Unassembled WGS sequence"/>
</dbReference>
<evidence type="ECO:0000256" key="1">
    <source>
        <dbReference type="ARBA" id="ARBA00012493"/>
    </source>
</evidence>
<dbReference type="SUPFAM" id="SSF54160">
    <property type="entry name" value="Chromo domain-like"/>
    <property type="match status" value="1"/>
</dbReference>
<dbReference type="Pfam" id="PF17921">
    <property type="entry name" value="Integrase_H2C2"/>
    <property type="match status" value="1"/>
</dbReference>
<dbReference type="InterPro" id="IPR001995">
    <property type="entry name" value="Peptidase_A2_cat"/>
</dbReference>
<feature type="compositionally biased region" description="Basic and acidic residues" evidence="8">
    <location>
        <begin position="249"/>
        <end position="275"/>
    </location>
</feature>
<dbReference type="PROSITE" id="PS50013">
    <property type="entry name" value="CHROMO_2"/>
    <property type="match status" value="1"/>
</dbReference>
<dbReference type="OrthoDB" id="108047at2759"/>
<evidence type="ECO:0000256" key="4">
    <source>
        <dbReference type="ARBA" id="ARBA00022722"/>
    </source>
</evidence>
<dbReference type="Gene3D" id="1.10.340.70">
    <property type="match status" value="1"/>
</dbReference>
<gene>
    <name evidence="12" type="ORF">PHPALM_6319</name>
</gene>
<keyword evidence="3" id="KW-0548">Nucleotidyltransferase</keyword>
<dbReference type="Gene3D" id="3.10.10.10">
    <property type="entry name" value="HIV Type 1 Reverse Transcriptase, subunit A, domain 1"/>
    <property type="match status" value="1"/>
</dbReference>
<feature type="domain" description="Chromo" evidence="9">
    <location>
        <begin position="2344"/>
        <end position="2396"/>
    </location>
</feature>
<feature type="region of interest" description="Disordered" evidence="8">
    <location>
        <begin position="245"/>
        <end position="276"/>
    </location>
</feature>
<dbReference type="InterPro" id="IPR036397">
    <property type="entry name" value="RNaseH_sf"/>
</dbReference>
<dbReference type="InterPro" id="IPR043128">
    <property type="entry name" value="Rev_trsase/Diguanyl_cyclase"/>
</dbReference>
<dbReference type="InterPro" id="IPR002156">
    <property type="entry name" value="RNaseH_domain"/>
</dbReference>
<dbReference type="Pfam" id="PF13456">
    <property type="entry name" value="RVT_3"/>
    <property type="match status" value="1"/>
</dbReference>
<feature type="region of interest" description="Disordered" evidence="8">
    <location>
        <begin position="545"/>
        <end position="584"/>
    </location>
</feature>
<dbReference type="Gene3D" id="2.40.50.40">
    <property type="match status" value="1"/>
</dbReference>
<dbReference type="InterPro" id="IPR000953">
    <property type="entry name" value="Chromo/chromo_shadow_dom"/>
</dbReference>
<sequence>MSNGRASLEMETKDAVPDSVPSVIGTSRASDESTASGAQTSYGSSSSSTMRSLGQQVGALALVAQGASGLTAAGDLGFQVIRTVIPHRLVAVEQEDVEMASSVHSDPEIATRKTGLPRISAATVEPKLRISSPSSGFDGARDQEWQACMEHEQREFLAREHVDALERERFREQRDLDVRRQIQELTDRLVHAEIARREAERRSQDVVTHQTQRPTETQGATQNVMEAVRLERERLDATYAERWQQGEAEADKEQKSTMEQKVHELEAERERERESSQNMQRFHAGQATNVRLSAAQNPEIATRLQGSDGVICGNAIVAGQRQGTADLRNTPEVAASQRKATLVQSSANTSGRGKHVKRGHGVPETKVMQDVKSEPVPVGKVSGPRRTTASKASQDSKTDSKRSVSKKHRQEKKKRRDVNPPSDSDPSSDSSDDDSSSESSDDSSDENPGVNLTAASATQAGTTLLPFRPYINSNTLGDLEYALEQDEEVWSRSDRDAPPPRVREFRADNIPQGRFKPKRAGRAYVTNGDIFDSESDEDPEIHARFQEVPDEPSDSARTSNANLESTREISGEEATTSSAGNLASTKGVGWTQTLTNEVYRVIDNMGWRPPNAYPGSNANSRFRSPRRENPNWDKFCEKYRKWGHPEEDCWKDRKCGRCLETGHPTHKCRTQPCENCGKMHLGKPCEDWKTLEAVKKLARQGPELRARTQDNQQCMTTLTQDFMNSPENQHPERVNPGVVNSEEIREYKLNLGERYGWWEDNDPDPKKRDVVMVHGAVNDCRTNVLLDTGATVNIVSFDLARKFGLRLKSHKQTKVSGMGGVPTYIGASTQVKIILGPRVVCLLDVWVANIGEGIEVLLGISFMFAAGVRISIREGLVTLPDEEMIVMCGWNPEEHLGVDMPVETTSSWYLTPGESKVVKISYGMTNPQREVVWAGRCDRWMTRLIYAAKSWPVAVKVVNISVKDVWIDNRTPVARVVEYGSFPRAGRFVRPGSFAYREWHTLILENVQSRDGRIRAERLAALEPPVKPKIRRVRFAEDASTQTDEVSPEGFRESQDMAVDTNGLGNNSSTDEVVSTASHAAENLSLGVEIGSDSQAWRGEEGDSLDSVADDDNSLDAVEDNWDIPISGMPGNPLEKLTQEYERCMRLSTEDLDYEPAVYMREGSELLSQLHDHLVMLPEMKDLTPECKIEEADVGVPGKTTPEMEGQLRRILEYHRKIFLGDGNAAPPPGVYELLKKLLENGLIETSTSPWASPIVIVLKKNGVDIRMCIEYRVMNGFIKLSYYPLPLIDDLLIGFESAMWFMSLDMASGFWAIKMTEMPFGLKNAPLIYQAVLNNCLWGFLRLPPEEEAEVDQDVLDFLGLNPGEPRVSGDNVPRLSVLPDEMTVFQRNIPAPSQMGPVLGRSSYIDDIAHGAPTWEQLCQDLNALLFRLRYWNISVSFPKNEFGKLSIPYLSHEISAEGIRAIPKIAKGVKDLPFPTTLKGVQSFMGSLNYYNKFIEDLPVIAAVLYELTEEQMKSRRDSSRAQEAFEILKRKIVSTPLLRHPDRSRQFVIIPHANPWAASAVLGQEYDGIVHQVRFTGRVLNDAELRYHIAGQEVIDILRVLEVIRILVEGSPKIVVYTRYSVLKWLLTSQSADGRTVKWGLKLYHWDLEIRRVQRDEGGLAAILGAGITPREHLNEVAENLIPVKGRVKPPVPISIEMLEADYEGYILSFDGAAKTSTRQGSCGCILWCLPGWEVLDAQGFILGDVTVNDAEYHGLLKGLTLAIERGVQNTVVVGDSRIAIQHAQGLINCNQPNLQRKLPEYEVLKTKFKSVRLVHVKREFNQAADYLTSKTLALGESWKVEDDERTHLQLVSKIHEKLVKPKVLPNAGIQKDDPQGVETLSAPGPECPPLPAAAKVFAVITRAQTQKSEIQGEPMGPLEYQAEHWRRIKVHQDKDGYLLQLKDFLRGNTTKLSHARARKLAKVADDFVVDSREVLYRLSRSTRDRPRDMVDELRLVVPKALQPDILHYAHEDFQGGHQGITRTYEKLRSEFYWYGMYADVEVIVKECVDCASGKGRPQNPGLSPGNIEPRRPFEVVSMDFVTHLPKSDRGNTFLLLFQDAFSGFVMCKPMSSTTVQDVAEVYEEQVFRRFGASSILRHDQDPSFMSEEFTRFRELLGKFELTSLEAAQSDWDDYAERLMFVLNTLFYATRLDTPFFLVHGWDAHGTVSAMLGPRPSSVQERTAYEWRRKLQRDYSYAQACAEDLQKKAKRERSAEQTRKWKKLSERLRIQEIHDDFRVKLRVENTGYRVNPWVHVSRLKPRALFPKRPTVEIKVNEDDDFDAALLPENSWEPDVVNDEYEVERILDWRWIKRTRTSRRIREYLVKWKGYDETEWLPVSKLNCGALLYEYNQGARARARFQTMQAGDDHPGVYDSEMIVIQSC</sequence>
<dbReference type="SMART" id="SM00298">
    <property type="entry name" value="CHROMO"/>
    <property type="match status" value="1"/>
</dbReference>
<feature type="compositionally biased region" description="Polar residues" evidence="8">
    <location>
        <begin position="573"/>
        <end position="584"/>
    </location>
</feature>
<dbReference type="GO" id="GO:0006508">
    <property type="term" value="P:proteolysis"/>
    <property type="evidence" value="ECO:0007669"/>
    <property type="project" value="InterPro"/>
</dbReference>
<dbReference type="GO" id="GO:0004190">
    <property type="term" value="F:aspartic-type endopeptidase activity"/>
    <property type="evidence" value="ECO:0007669"/>
    <property type="project" value="InterPro"/>
</dbReference>
<dbReference type="GO" id="GO:0004523">
    <property type="term" value="F:RNA-DNA hybrid ribonuclease activity"/>
    <property type="evidence" value="ECO:0007669"/>
    <property type="project" value="InterPro"/>
</dbReference>
<proteinExistence type="predicted"/>
<dbReference type="InterPro" id="IPR001969">
    <property type="entry name" value="Aspartic_peptidase_AS"/>
</dbReference>
<evidence type="ECO:0000259" key="11">
    <source>
        <dbReference type="PROSITE" id="PS50994"/>
    </source>
</evidence>
<feature type="compositionally biased region" description="Polar residues" evidence="8">
    <location>
        <begin position="338"/>
        <end position="351"/>
    </location>
</feature>
<feature type="domain" description="Peptidase A2" evidence="10">
    <location>
        <begin position="782"/>
        <end position="820"/>
    </location>
</feature>
<feature type="region of interest" description="Disordered" evidence="8">
    <location>
        <begin position="197"/>
        <end position="220"/>
    </location>
</feature>
<keyword evidence="5" id="KW-0255">Endonuclease</keyword>
<dbReference type="Pfam" id="PF17917">
    <property type="entry name" value="RT_RNaseH"/>
    <property type="match status" value="1"/>
</dbReference>
<evidence type="ECO:0000256" key="2">
    <source>
        <dbReference type="ARBA" id="ARBA00022679"/>
    </source>
</evidence>
<evidence type="ECO:0000256" key="7">
    <source>
        <dbReference type="ARBA" id="ARBA00022918"/>
    </source>
</evidence>
<keyword evidence="6" id="KW-0378">Hydrolase</keyword>
<dbReference type="InterPro" id="IPR043502">
    <property type="entry name" value="DNA/RNA_pol_sf"/>
</dbReference>
<dbReference type="InterPro" id="IPR016197">
    <property type="entry name" value="Chromo-like_dom_sf"/>
</dbReference>
<evidence type="ECO:0000259" key="9">
    <source>
        <dbReference type="PROSITE" id="PS50013"/>
    </source>
</evidence>
<dbReference type="CDD" id="cd09279">
    <property type="entry name" value="RNase_HI_like"/>
    <property type="match status" value="1"/>
</dbReference>
<dbReference type="InterPro" id="IPR021109">
    <property type="entry name" value="Peptidase_aspartic_dom_sf"/>
</dbReference>
<keyword evidence="4" id="KW-0540">Nuclease</keyword>
<dbReference type="InterPro" id="IPR012337">
    <property type="entry name" value="RNaseH-like_sf"/>
</dbReference>
<dbReference type="GO" id="GO:0015074">
    <property type="term" value="P:DNA integration"/>
    <property type="evidence" value="ECO:0007669"/>
    <property type="project" value="InterPro"/>
</dbReference>
<protein>
    <recommendedName>
        <fullName evidence="1">RNA-directed DNA polymerase</fullName>
        <ecNumber evidence="1">2.7.7.49</ecNumber>
    </recommendedName>
</protein>
<evidence type="ECO:0000256" key="8">
    <source>
        <dbReference type="SAM" id="MobiDB-lite"/>
    </source>
</evidence>
<keyword evidence="7 12" id="KW-0695">RNA-directed DNA polymerase</keyword>
<evidence type="ECO:0000256" key="5">
    <source>
        <dbReference type="ARBA" id="ARBA00022759"/>
    </source>
</evidence>
<feature type="compositionally biased region" description="Acidic residues" evidence="8">
    <location>
        <begin position="430"/>
        <end position="445"/>
    </location>
</feature>
<feature type="compositionally biased region" description="Basic residues" evidence="8">
    <location>
        <begin position="403"/>
        <end position="416"/>
    </location>
</feature>
<feature type="domain" description="Integrase catalytic" evidence="11">
    <location>
        <begin position="2073"/>
        <end position="2162"/>
    </location>
</feature>
<dbReference type="EMBL" id="NCKW01003442">
    <property type="protein sequence ID" value="POM76437.1"/>
    <property type="molecule type" value="Genomic_DNA"/>
</dbReference>
<name>A0A2P4YF42_9STRA</name>
<dbReference type="Gene3D" id="2.40.70.10">
    <property type="entry name" value="Acid Proteases"/>
    <property type="match status" value="1"/>
</dbReference>
<dbReference type="CDD" id="cd01647">
    <property type="entry name" value="RT_LTR"/>
    <property type="match status" value="1"/>
</dbReference>
<dbReference type="SUPFAM" id="SSF56672">
    <property type="entry name" value="DNA/RNA polymerases"/>
    <property type="match status" value="1"/>
</dbReference>
<feature type="compositionally biased region" description="Low complexity" evidence="8">
    <location>
        <begin position="420"/>
        <end position="429"/>
    </location>
</feature>
<dbReference type="InterPro" id="IPR041588">
    <property type="entry name" value="Integrase_H2C2"/>
</dbReference>
<dbReference type="GO" id="GO:0003964">
    <property type="term" value="F:RNA-directed DNA polymerase activity"/>
    <property type="evidence" value="ECO:0007669"/>
    <property type="project" value="UniProtKB-KW"/>
</dbReference>